<gene>
    <name evidence="2" type="ORF">H4K34_16755</name>
</gene>
<dbReference type="InterPro" id="IPR017945">
    <property type="entry name" value="DHBP_synth_RibB-like_a/b_dom"/>
</dbReference>
<feature type="domain" description="YrdC-like" evidence="1">
    <location>
        <begin position="14"/>
        <end position="202"/>
    </location>
</feature>
<evidence type="ECO:0000313" key="2">
    <source>
        <dbReference type="EMBL" id="QNR24002.1"/>
    </source>
</evidence>
<dbReference type="Gene3D" id="3.90.870.10">
    <property type="entry name" value="DHBP synthase"/>
    <property type="match status" value="1"/>
</dbReference>
<dbReference type="NCBIfam" id="TIGR00057">
    <property type="entry name" value="L-threonylcarbamoyladenylate synthase"/>
    <property type="match status" value="1"/>
</dbReference>
<dbReference type="InterPro" id="IPR052532">
    <property type="entry name" value="SUA5_domain"/>
</dbReference>
<proteinExistence type="predicted"/>
<organism evidence="2 3">
    <name type="scientific">Croceimicrobium hydrocarbonivorans</name>
    <dbReference type="NCBI Taxonomy" id="2761580"/>
    <lineage>
        <taxon>Bacteria</taxon>
        <taxon>Pseudomonadati</taxon>
        <taxon>Bacteroidota</taxon>
        <taxon>Flavobacteriia</taxon>
        <taxon>Flavobacteriales</taxon>
        <taxon>Owenweeksiaceae</taxon>
        <taxon>Croceimicrobium</taxon>
    </lineage>
</organism>
<evidence type="ECO:0000313" key="3">
    <source>
        <dbReference type="Proteomes" id="UP000516305"/>
    </source>
</evidence>
<name>A0A7H0VE54_9FLAO</name>
<keyword evidence="3" id="KW-1185">Reference proteome</keyword>
<dbReference type="SUPFAM" id="SSF55821">
    <property type="entry name" value="YrdC/RibB"/>
    <property type="match status" value="1"/>
</dbReference>
<dbReference type="PANTHER" id="PTHR42828">
    <property type="entry name" value="DHBP SYNTHASE RIBB-LIKE ALPHA/BETA DOMAIN-CONTAINING PROTEIN"/>
    <property type="match status" value="1"/>
</dbReference>
<dbReference type="InterPro" id="IPR006070">
    <property type="entry name" value="Sua5-like_dom"/>
</dbReference>
<protein>
    <submittedName>
        <fullName evidence="2">Threonylcarbamoyl-AMP synthase</fullName>
    </submittedName>
</protein>
<dbReference type="AlphaFoldDB" id="A0A7H0VE54"/>
<dbReference type="KEGG" id="chyd:H4K34_16755"/>
<dbReference type="Proteomes" id="UP000516305">
    <property type="component" value="Chromosome"/>
</dbReference>
<accession>A0A7H0VE54</accession>
<reference evidence="2 3" key="1">
    <citation type="submission" date="2020-08" db="EMBL/GenBank/DDBJ databases">
        <title>Croceimicrobium hydrocarbonivorans gen. nov., sp. nov., a novel marine bacterium isolated from a bacterial consortium that degrades polyethylene terephthalate.</title>
        <authorList>
            <person name="Liu R."/>
        </authorList>
    </citation>
    <scope>NUCLEOTIDE SEQUENCE [LARGE SCALE GENOMIC DNA]</scope>
    <source>
        <strain evidence="2 3">A20-9</strain>
    </source>
</reference>
<dbReference type="EMBL" id="CP060139">
    <property type="protein sequence ID" value="QNR24002.1"/>
    <property type="molecule type" value="Genomic_DNA"/>
</dbReference>
<dbReference type="PROSITE" id="PS51163">
    <property type="entry name" value="YRDC"/>
    <property type="match status" value="1"/>
</dbReference>
<sequence>MAEIVRIYPENPNPREIARVVEVLDRGGVIVYPTDTVYSFGCDISKPKAIERVARLKGLKPEKAEFALVFPDLSILSSYTKSVDTPTYKILNRCLPGPYTFILKAGSSIPKIFQKKKKTVGIRIPDNSIPREIVKELGRPIIASSVHDEDEIIDYTTDPELIAEKFDKQVDLVVDGGMGDLFASTVVDLTEGYPEIIREGKGSLDLL</sequence>
<dbReference type="Pfam" id="PF01300">
    <property type="entry name" value="Sua5_yciO_yrdC"/>
    <property type="match status" value="1"/>
</dbReference>
<dbReference type="RefSeq" id="WP_210758535.1">
    <property type="nucleotide sequence ID" value="NZ_CP060139.1"/>
</dbReference>
<dbReference type="PANTHER" id="PTHR42828:SF3">
    <property type="entry name" value="THREONYLCARBAMOYL-AMP SYNTHASE"/>
    <property type="match status" value="1"/>
</dbReference>
<dbReference type="GO" id="GO:0003725">
    <property type="term" value="F:double-stranded RNA binding"/>
    <property type="evidence" value="ECO:0007669"/>
    <property type="project" value="InterPro"/>
</dbReference>
<evidence type="ECO:0000259" key="1">
    <source>
        <dbReference type="PROSITE" id="PS51163"/>
    </source>
</evidence>